<evidence type="ECO:0000256" key="1">
    <source>
        <dbReference type="ARBA" id="ARBA00000085"/>
    </source>
</evidence>
<dbReference type="SUPFAM" id="SSF55874">
    <property type="entry name" value="ATPase domain of HSP90 chaperone/DNA topoisomerase II/histidine kinase"/>
    <property type="match status" value="1"/>
</dbReference>
<evidence type="ECO:0000256" key="12">
    <source>
        <dbReference type="SAM" id="Phobius"/>
    </source>
</evidence>
<keyword evidence="4" id="KW-0597">Phosphoprotein</keyword>
<dbReference type="OrthoDB" id="9805942at2"/>
<dbReference type="InterPro" id="IPR003661">
    <property type="entry name" value="HisK_dim/P_dom"/>
</dbReference>
<evidence type="ECO:0000256" key="7">
    <source>
        <dbReference type="ARBA" id="ARBA00022777"/>
    </source>
</evidence>
<dbReference type="InterPro" id="IPR005467">
    <property type="entry name" value="His_kinase_dom"/>
</dbReference>
<dbReference type="PROSITE" id="PS50885">
    <property type="entry name" value="HAMP"/>
    <property type="match status" value="1"/>
</dbReference>
<dbReference type="CDD" id="cd00082">
    <property type="entry name" value="HisKA"/>
    <property type="match status" value="1"/>
</dbReference>
<dbReference type="Gene3D" id="3.30.565.10">
    <property type="entry name" value="Histidine kinase-like ATPase, C-terminal domain"/>
    <property type="match status" value="1"/>
</dbReference>
<protein>
    <recommendedName>
        <fullName evidence="3">histidine kinase</fullName>
        <ecNumber evidence="3">2.7.13.3</ecNumber>
    </recommendedName>
</protein>
<dbReference type="GO" id="GO:0016020">
    <property type="term" value="C:membrane"/>
    <property type="evidence" value="ECO:0007669"/>
    <property type="project" value="UniProtKB-SubCell"/>
</dbReference>
<dbReference type="InterPro" id="IPR036890">
    <property type="entry name" value="HATPase_C_sf"/>
</dbReference>
<evidence type="ECO:0000256" key="10">
    <source>
        <dbReference type="ARBA" id="ARBA00023136"/>
    </source>
</evidence>
<keyword evidence="7 15" id="KW-0418">Kinase</keyword>
<comment type="subcellular location">
    <subcellularLocation>
        <location evidence="2">Membrane</location>
    </subcellularLocation>
</comment>
<feature type="region of interest" description="Disordered" evidence="11">
    <location>
        <begin position="120"/>
        <end position="141"/>
    </location>
</feature>
<dbReference type="InterPro" id="IPR025908">
    <property type="entry name" value="Sensor_TM1"/>
</dbReference>
<evidence type="ECO:0000256" key="5">
    <source>
        <dbReference type="ARBA" id="ARBA00022679"/>
    </source>
</evidence>
<organism evidence="15 16">
    <name type="scientific">Asticcacaulis taihuensis</name>
    <dbReference type="NCBI Taxonomy" id="260084"/>
    <lineage>
        <taxon>Bacteria</taxon>
        <taxon>Pseudomonadati</taxon>
        <taxon>Pseudomonadota</taxon>
        <taxon>Alphaproteobacteria</taxon>
        <taxon>Caulobacterales</taxon>
        <taxon>Caulobacteraceae</taxon>
        <taxon>Asticcacaulis</taxon>
    </lineage>
</organism>
<name>A0A1G4T3N0_9CAUL</name>
<dbReference type="Proteomes" id="UP000199150">
    <property type="component" value="Unassembled WGS sequence"/>
</dbReference>
<dbReference type="SMART" id="SM00388">
    <property type="entry name" value="HisKA"/>
    <property type="match status" value="1"/>
</dbReference>
<dbReference type="CDD" id="cd06225">
    <property type="entry name" value="HAMP"/>
    <property type="match status" value="1"/>
</dbReference>
<evidence type="ECO:0000256" key="3">
    <source>
        <dbReference type="ARBA" id="ARBA00012438"/>
    </source>
</evidence>
<dbReference type="AlphaFoldDB" id="A0A1G4T3N0"/>
<comment type="catalytic activity">
    <reaction evidence="1">
        <text>ATP + protein L-histidine = ADP + protein N-phospho-L-histidine.</text>
        <dbReference type="EC" id="2.7.13.3"/>
    </reaction>
</comment>
<accession>A0A1G4T3N0</accession>
<dbReference type="PRINTS" id="PR00344">
    <property type="entry name" value="BCTRLSENSOR"/>
</dbReference>
<dbReference type="PANTHER" id="PTHR45436">
    <property type="entry name" value="SENSOR HISTIDINE KINASE YKOH"/>
    <property type="match status" value="1"/>
</dbReference>
<feature type="compositionally biased region" description="Basic and acidic residues" evidence="11">
    <location>
        <begin position="126"/>
        <end position="137"/>
    </location>
</feature>
<proteinExistence type="predicted"/>
<evidence type="ECO:0000256" key="9">
    <source>
        <dbReference type="ARBA" id="ARBA00023012"/>
    </source>
</evidence>
<dbReference type="Gene3D" id="6.10.340.10">
    <property type="match status" value="1"/>
</dbReference>
<dbReference type="PANTHER" id="PTHR45436:SF5">
    <property type="entry name" value="SENSOR HISTIDINE KINASE TRCS"/>
    <property type="match status" value="1"/>
</dbReference>
<dbReference type="InterPro" id="IPR003660">
    <property type="entry name" value="HAMP_dom"/>
</dbReference>
<keyword evidence="5" id="KW-0808">Transferase</keyword>
<dbReference type="SUPFAM" id="SSF47384">
    <property type="entry name" value="Homodimeric domain of signal transducing histidine kinase"/>
    <property type="match status" value="1"/>
</dbReference>
<dbReference type="InterPro" id="IPR003594">
    <property type="entry name" value="HATPase_dom"/>
</dbReference>
<evidence type="ECO:0000313" key="15">
    <source>
        <dbReference type="EMBL" id="SCW75921.1"/>
    </source>
</evidence>
<evidence type="ECO:0000256" key="11">
    <source>
        <dbReference type="SAM" id="MobiDB-lite"/>
    </source>
</evidence>
<evidence type="ECO:0000256" key="6">
    <source>
        <dbReference type="ARBA" id="ARBA00022692"/>
    </source>
</evidence>
<evidence type="ECO:0000256" key="8">
    <source>
        <dbReference type="ARBA" id="ARBA00022989"/>
    </source>
</evidence>
<feature type="transmembrane region" description="Helical" evidence="12">
    <location>
        <begin position="212"/>
        <end position="233"/>
    </location>
</feature>
<dbReference type="Gene3D" id="1.10.287.130">
    <property type="match status" value="1"/>
</dbReference>
<dbReference type="Pfam" id="PF02518">
    <property type="entry name" value="HATPase_c"/>
    <property type="match status" value="1"/>
</dbReference>
<keyword evidence="9" id="KW-0902">Two-component regulatory system</keyword>
<dbReference type="PROSITE" id="PS50109">
    <property type="entry name" value="HIS_KIN"/>
    <property type="match status" value="1"/>
</dbReference>
<evidence type="ECO:0000256" key="4">
    <source>
        <dbReference type="ARBA" id="ARBA00022553"/>
    </source>
</evidence>
<keyword evidence="8 12" id="KW-1133">Transmembrane helix</keyword>
<dbReference type="RefSeq" id="WP_090650012.1">
    <property type="nucleotide sequence ID" value="NZ_CBCRYE010000005.1"/>
</dbReference>
<feature type="transmembrane region" description="Helical" evidence="12">
    <location>
        <begin position="20"/>
        <end position="38"/>
    </location>
</feature>
<dbReference type="SMART" id="SM00387">
    <property type="entry name" value="HATPase_c"/>
    <property type="match status" value="1"/>
</dbReference>
<feature type="domain" description="Histidine kinase" evidence="13">
    <location>
        <begin position="294"/>
        <end position="521"/>
    </location>
</feature>
<dbReference type="Pfam" id="PF00672">
    <property type="entry name" value="HAMP"/>
    <property type="match status" value="1"/>
</dbReference>
<evidence type="ECO:0000256" key="2">
    <source>
        <dbReference type="ARBA" id="ARBA00004370"/>
    </source>
</evidence>
<keyword evidence="6 12" id="KW-0812">Transmembrane</keyword>
<dbReference type="EMBL" id="FMTS01000006">
    <property type="protein sequence ID" value="SCW75921.1"/>
    <property type="molecule type" value="Genomic_DNA"/>
</dbReference>
<dbReference type="Pfam" id="PF13755">
    <property type="entry name" value="Sensor_TM1"/>
    <property type="match status" value="1"/>
</dbReference>
<evidence type="ECO:0000259" key="13">
    <source>
        <dbReference type="PROSITE" id="PS50109"/>
    </source>
</evidence>
<reference evidence="16" key="1">
    <citation type="submission" date="2016-10" db="EMBL/GenBank/DDBJ databases">
        <authorList>
            <person name="Varghese N."/>
            <person name="Submissions S."/>
        </authorList>
    </citation>
    <scope>NUCLEOTIDE SEQUENCE [LARGE SCALE GENOMIC DNA]</scope>
    <source>
        <strain evidence="16">CGMCC 1.3431</strain>
    </source>
</reference>
<dbReference type="InterPro" id="IPR036097">
    <property type="entry name" value="HisK_dim/P_sf"/>
</dbReference>
<keyword evidence="10 12" id="KW-0472">Membrane</keyword>
<evidence type="ECO:0000259" key="14">
    <source>
        <dbReference type="PROSITE" id="PS50885"/>
    </source>
</evidence>
<keyword evidence="16" id="KW-1185">Reference proteome</keyword>
<feature type="domain" description="HAMP" evidence="14">
    <location>
        <begin position="231"/>
        <end position="286"/>
    </location>
</feature>
<dbReference type="Pfam" id="PF00512">
    <property type="entry name" value="HisKA"/>
    <property type="match status" value="1"/>
</dbReference>
<dbReference type="SMART" id="SM00304">
    <property type="entry name" value="HAMP"/>
    <property type="match status" value="1"/>
</dbReference>
<dbReference type="InterPro" id="IPR004358">
    <property type="entry name" value="Sig_transdc_His_kin-like_C"/>
</dbReference>
<sequence>MAKPWLKRLPFGQSRLGRLIFGLNVLGLIIIVIGALVLSDFRGGLINAQSDSLLSQAQLMGEVIAEAATEGTPEPYLEADNAAFVMARFIPSGQRARLFDDKGNLISDSYAVSDMIDVSQLPPARKPNDPVPEDKSAKRQARRALAEQQLHGEVMMALSGAPPTAVVRRNERGVKVVSVSVPLRHVKEVLGVLTIERGDVDKIVAAQRWSMLPFILVAFGVTMLSSLLLNWLVSRPIHRLSAAADNVRLARTRAISLPDLESRRDEIGTLARSLESMTDTLWRRMEEIDRFAADVSHEIKNPLTSIRSALETLPLVKNDEARDRLMAVINQDVRRADRLITDISNASRLDAELSRDTPKKVEVGTLLEDIISLYQQSHIAGQVTVSFKRTLSPAASLVNGREGPLGQVFRNIIDNARSFSPEGGEVRVTLSHSNTDPLRPTSIVFEDDGPGIPEDNLETIFQRFYTSRPKGTSFGRNSGLGLSISRQIIEAHNGKIWAENRKDDSGNVVGARFAILLPSVN</sequence>
<dbReference type="SUPFAM" id="SSF158472">
    <property type="entry name" value="HAMP domain-like"/>
    <property type="match status" value="1"/>
</dbReference>
<dbReference type="GO" id="GO:0000155">
    <property type="term" value="F:phosphorelay sensor kinase activity"/>
    <property type="evidence" value="ECO:0007669"/>
    <property type="project" value="InterPro"/>
</dbReference>
<gene>
    <name evidence="15" type="ORF">SAMN02927928_3220</name>
</gene>
<evidence type="ECO:0000313" key="16">
    <source>
        <dbReference type="Proteomes" id="UP000199150"/>
    </source>
</evidence>
<dbReference type="EC" id="2.7.13.3" evidence="3"/>
<dbReference type="STRING" id="260084.SAMN02927928_3220"/>
<dbReference type="InterPro" id="IPR050428">
    <property type="entry name" value="TCS_sensor_his_kinase"/>
</dbReference>